<evidence type="ECO:0000313" key="6">
    <source>
        <dbReference type="EMBL" id="VFK07948.1"/>
    </source>
</evidence>
<dbReference type="AlphaFoldDB" id="A0A450VT22"/>
<feature type="domain" description="Cytochrome c" evidence="5">
    <location>
        <begin position="82"/>
        <end position="169"/>
    </location>
</feature>
<keyword evidence="2 4" id="KW-0479">Metal-binding</keyword>
<evidence type="ECO:0000256" key="1">
    <source>
        <dbReference type="ARBA" id="ARBA00022617"/>
    </source>
</evidence>
<dbReference type="GO" id="GO:0020037">
    <property type="term" value="F:heme binding"/>
    <property type="evidence" value="ECO:0007669"/>
    <property type="project" value="InterPro"/>
</dbReference>
<dbReference type="SUPFAM" id="SSF46626">
    <property type="entry name" value="Cytochrome c"/>
    <property type="match status" value="1"/>
</dbReference>
<evidence type="ECO:0000256" key="2">
    <source>
        <dbReference type="ARBA" id="ARBA00022723"/>
    </source>
</evidence>
<protein>
    <submittedName>
        <fullName evidence="6">Cytochrome C oxidase, cbb3-type, subunit III</fullName>
    </submittedName>
</protein>
<dbReference type="Gene3D" id="1.10.760.10">
    <property type="entry name" value="Cytochrome c-like domain"/>
    <property type="match status" value="1"/>
</dbReference>
<organism evidence="6">
    <name type="scientific">Candidatus Kentrum eta</name>
    <dbReference type="NCBI Taxonomy" id="2126337"/>
    <lineage>
        <taxon>Bacteria</taxon>
        <taxon>Pseudomonadati</taxon>
        <taxon>Pseudomonadota</taxon>
        <taxon>Gammaproteobacteria</taxon>
        <taxon>Candidatus Kentrum</taxon>
    </lineage>
</organism>
<dbReference type="InterPro" id="IPR009056">
    <property type="entry name" value="Cyt_c-like_dom"/>
</dbReference>
<keyword evidence="3 4" id="KW-0408">Iron</keyword>
<evidence type="ECO:0000259" key="5">
    <source>
        <dbReference type="PROSITE" id="PS51007"/>
    </source>
</evidence>
<reference evidence="6" key="1">
    <citation type="submission" date="2019-02" db="EMBL/GenBank/DDBJ databases">
        <authorList>
            <person name="Gruber-Vodicka R. H."/>
            <person name="Seah K. B. B."/>
        </authorList>
    </citation>
    <scope>NUCLEOTIDE SEQUENCE</scope>
    <source>
        <strain evidence="6">BECK_SA2B12</strain>
    </source>
</reference>
<proteinExistence type="predicted"/>
<gene>
    <name evidence="6" type="ORF">BECKH772C_GA0070978_104723</name>
</gene>
<keyword evidence="1 4" id="KW-0349">Heme</keyword>
<evidence type="ECO:0000256" key="4">
    <source>
        <dbReference type="PROSITE-ProRule" id="PRU00433"/>
    </source>
</evidence>
<dbReference type="GO" id="GO:0046872">
    <property type="term" value="F:metal ion binding"/>
    <property type="evidence" value="ECO:0007669"/>
    <property type="project" value="UniProtKB-KW"/>
</dbReference>
<evidence type="ECO:0000256" key="3">
    <source>
        <dbReference type="ARBA" id="ARBA00023004"/>
    </source>
</evidence>
<dbReference type="EMBL" id="CAADFJ010000472">
    <property type="protein sequence ID" value="VFK07948.1"/>
    <property type="molecule type" value="Genomic_DNA"/>
</dbReference>
<dbReference type="InterPro" id="IPR036909">
    <property type="entry name" value="Cyt_c-like_dom_sf"/>
</dbReference>
<sequence>MLRIFSVLLIVTAVVLAFLSVTNLYDDNLSVGRMWETPGIRPHERPLPVIDTHSIPIDGGEALLRLSDPQTLKAPFDITRPEIVAAGKIGYGHFCVHCHGKDHDGNGTVGQSFTPLPGDLRGAMVQSQPVGQLWHEISYGRPDGRQPPLASTISLNERWRIAGYILSLGRRPQ</sequence>
<dbReference type="PROSITE" id="PS51007">
    <property type="entry name" value="CYTC"/>
    <property type="match status" value="1"/>
</dbReference>
<accession>A0A450VT22</accession>
<dbReference type="GO" id="GO:0009055">
    <property type="term" value="F:electron transfer activity"/>
    <property type="evidence" value="ECO:0007669"/>
    <property type="project" value="InterPro"/>
</dbReference>
<name>A0A450VT22_9GAMM</name>